<organism evidence="1 2">
    <name type="scientific">Schistosoma margrebowiei</name>
    <dbReference type="NCBI Taxonomy" id="48269"/>
    <lineage>
        <taxon>Eukaryota</taxon>
        <taxon>Metazoa</taxon>
        <taxon>Spiralia</taxon>
        <taxon>Lophotrochozoa</taxon>
        <taxon>Platyhelminthes</taxon>
        <taxon>Trematoda</taxon>
        <taxon>Digenea</taxon>
        <taxon>Strigeidida</taxon>
        <taxon>Schistosomatoidea</taxon>
        <taxon>Schistosomatidae</taxon>
        <taxon>Schistosoma</taxon>
    </lineage>
</organism>
<dbReference type="EMBL" id="UZAI01017540">
    <property type="protein sequence ID" value="VDP26369.1"/>
    <property type="molecule type" value="Genomic_DNA"/>
</dbReference>
<gene>
    <name evidence="1" type="ORF">SMRZ_LOCUS18074</name>
</gene>
<accession>A0A183MPU9</accession>
<name>A0A183MPU9_9TREM</name>
<protein>
    <submittedName>
        <fullName evidence="1">Uncharacterized protein</fullName>
    </submittedName>
</protein>
<evidence type="ECO:0000313" key="1">
    <source>
        <dbReference type="EMBL" id="VDP26369.1"/>
    </source>
</evidence>
<dbReference type="AlphaFoldDB" id="A0A183MPU9"/>
<keyword evidence="2" id="KW-1185">Reference proteome</keyword>
<proteinExistence type="predicted"/>
<dbReference type="Proteomes" id="UP000277204">
    <property type="component" value="Unassembled WGS sequence"/>
</dbReference>
<evidence type="ECO:0000313" key="2">
    <source>
        <dbReference type="Proteomes" id="UP000277204"/>
    </source>
</evidence>
<reference evidence="1 2" key="1">
    <citation type="submission" date="2018-11" db="EMBL/GenBank/DDBJ databases">
        <authorList>
            <consortium name="Pathogen Informatics"/>
        </authorList>
    </citation>
    <scope>NUCLEOTIDE SEQUENCE [LARGE SCALE GENOMIC DNA]</scope>
    <source>
        <strain evidence="1 2">Zambia</strain>
    </source>
</reference>
<sequence>MVVGGSQLETLNTGFVLLGTRQQGVPVARSPGSAVDTILHILKYERSDQQISSYSFVIIKSKMCDLFHTRMILISDYYGNKRFLFYTLEISLLLFLVFFRSN</sequence>